<dbReference type="CDD" id="cd06752">
    <property type="entry name" value="PDZ_PDZD11-like"/>
    <property type="match status" value="1"/>
</dbReference>
<dbReference type="Proteomes" id="UP001519460">
    <property type="component" value="Unassembled WGS sequence"/>
</dbReference>
<dbReference type="Gene3D" id="2.30.42.10">
    <property type="match status" value="1"/>
</dbReference>
<reference evidence="2 3" key="1">
    <citation type="journal article" date="2023" name="Sci. Data">
        <title>Genome assembly of the Korean intertidal mud-creeper Batillaria attramentaria.</title>
        <authorList>
            <person name="Patra A.K."/>
            <person name="Ho P.T."/>
            <person name="Jun S."/>
            <person name="Lee S.J."/>
            <person name="Kim Y."/>
            <person name="Won Y.J."/>
        </authorList>
    </citation>
    <scope>NUCLEOTIDE SEQUENCE [LARGE SCALE GENOMIC DNA]</scope>
    <source>
        <strain evidence="2">Wonlab-2016</strain>
    </source>
</reference>
<protein>
    <recommendedName>
        <fullName evidence="1">PDZ domain-containing protein</fullName>
    </recommendedName>
</protein>
<evidence type="ECO:0000313" key="2">
    <source>
        <dbReference type="EMBL" id="KAK7496372.1"/>
    </source>
</evidence>
<dbReference type="InterPro" id="IPR001478">
    <property type="entry name" value="PDZ"/>
</dbReference>
<dbReference type="SUPFAM" id="SSF50156">
    <property type="entry name" value="PDZ domain-like"/>
    <property type="match status" value="1"/>
</dbReference>
<feature type="domain" description="PDZ" evidence="1">
    <location>
        <begin position="45"/>
        <end position="114"/>
    </location>
</feature>
<dbReference type="PANTHER" id="PTHR14063">
    <property type="entry name" value="PROTEIN LIN-7 HOMOLOG"/>
    <property type="match status" value="1"/>
</dbReference>
<accession>A0ABD0LAG1</accession>
<dbReference type="InterPro" id="IPR036034">
    <property type="entry name" value="PDZ_sf"/>
</dbReference>
<gene>
    <name evidence="2" type="ORF">BaRGS_00012294</name>
</gene>
<dbReference type="AlphaFoldDB" id="A0ABD0LAG1"/>
<name>A0ABD0LAG1_9CAEN</name>
<dbReference type="EMBL" id="JACVVK020000067">
    <property type="protein sequence ID" value="KAK7496372.1"/>
    <property type="molecule type" value="Genomic_DNA"/>
</dbReference>
<dbReference type="SMART" id="SM00228">
    <property type="entry name" value="PDZ"/>
    <property type="match status" value="1"/>
</dbReference>
<keyword evidence="3" id="KW-1185">Reference proteome</keyword>
<comment type="caution">
    <text evidence="2">The sequence shown here is derived from an EMBL/GenBank/DDBJ whole genome shotgun (WGS) entry which is preliminary data.</text>
</comment>
<evidence type="ECO:0000313" key="3">
    <source>
        <dbReference type="Proteomes" id="UP001519460"/>
    </source>
</evidence>
<dbReference type="InterPro" id="IPR051109">
    <property type="entry name" value="MAM_complex_regulator"/>
</dbReference>
<proteinExistence type="predicted"/>
<sequence length="151" mass="17195">MASPDLNAIFPCLPPYEAPPRWIPPEDRINNPDYSTDLRHFLPRSLVLKRNKTSEALGFNVRGGKEHHCGIFVSKVMPNSEADRLGLKEGDQILMVNDADFESLDHADAVKVLKMNTSIQMVVRYFPYGYERTYDKNRHQSSSSNPSPGYR</sequence>
<evidence type="ECO:0000259" key="1">
    <source>
        <dbReference type="PROSITE" id="PS50106"/>
    </source>
</evidence>
<dbReference type="Pfam" id="PF00595">
    <property type="entry name" value="PDZ"/>
    <property type="match status" value="1"/>
</dbReference>
<dbReference type="PROSITE" id="PS50106">
    <property type="entry name" value="PDZ"/>
    <property type="match status" value="1"/>
</dbReference>
<organism evidence="2 3">
    <name type="scientific">Batillaria attramentaria</name>
    <dbReference type="NCBI Taxonomy" id="370345"/>
    <lineage>
        <taxon>Eukaryota</taxon>
        <taxon>Metazoa</taxon>
        <taxon>Spiralia</taxon>
        <taxon>Lophotrochozoa</taxon>
        <taxon>Mollusca</taxon>
        <taxon>Gastropoda</taxon>
        <taxon>Caenogastropoda</taxon>
        <taxon>Sorbeoconcha</taxon>
        <taxon>Cerithioidea</taxon>
        <taxon>Batillariidae</taxon>
        <taxon>Batillaria</taxon>
    </lineage>
</organism>